<dbReference type="GO" id="GO:0003723">
    <property type="term" value="F:RNA binding"/>
    <property type="evidence" value="ECO:0007669"/>
    <property type="project" value="UniProtKB-UniRule"/>
</dbReference>
<dbReference type="Pfam" id="PF00076">
    <property type="entry name" value="RRM_1"/>
    <property type="match status" value="1"/>
</dbReference>
<feature type="region of interest" description="Disordered" evidence="3">
    <location>
        <begin position="104"/>
        <end position="123"/>
    </location>
</feature>
<dbReference type="InterPro" id="IPR034393">
    <property type="entry name" value="TatSF1-like"/>
</dbReference>
<dbReference type="AlphaFoldDB" id="A0AAD7UJM9"/>
<name>A0AAD7UJM9_9STRA</name>
<evidence type="ECO:0000256" key="1">
    <source>
        <dbReference type="PROSITE-ProRule" id="PRU00176"/>
    </source>
</evidence>
<sequence>MVKRSMFDVGPDGEHKQHESVVSAMAVAKALAEQQQQQQQQGFCSAVASTPRSGSGVLAADRERAMRALERNLEIVAQKEEDFDDEEPSRVSFSSKVEKFPQKTRAGIGAKGASKGAAPQQQNSENASCYVSGLPVEAATEAALQVLFSPYGRVKRVKVYVDNLTDLPKGDALVTFAKPGSVGAAVAKLDGYEVAKGAPLKVSQATFHSDSALAGGAIAKPSDDDWPADPSGLPAACRAALKPVVLLRHLYDPAQCKQRPGRDFLDELEAEIAAECAKFGSVSGVHAPKASAFEGAVAVTFDTLKAAELCACAMTGRWFDNVQIVVERLGNWDDDLVANNNPRPKVGRLAPDLAPDSATVALVRNAYTDDELAQGGERFLPDLEAEMRSECLKYGDVLSLATRPSDPALAGTVVVAFADPQGFERCRADLDGRWFDYRRLKVEKYDPPPPPAEDPRLDDFFRDLSETTTTTTTTAAATVA</sequence>
<dbReference type="PROSITE" id="PS50102">
    <property type="entry name" value="RRM"/>
    <property type="match status" value="1"/>
</dbReference>
<feature type="compositionally biased region" description="Low complexity" evidence="3">
    <location>
        <begin position="106"/>
        <end position="118"/>
    </location>
</feature>
<dbReference type="EMBL" id="JAQMWT010000246">
    <property type="protein sequence ID" value="KAJ8606833.1"/>
    <property type="molecule type" value="Genomic_DNA"/>
</dbReference>
<dbReference type="InterPro" id="IPR035979">
    <property type="entry name" value="RBD_domain_sf"/>
</dbReference>
<accession>A0AAD7UJM9</accession>
<evidence type="ECO:0000256" key="3">
    <source>
        <dbReference type="SAM" id="MobiDB-lite"/>
    </source>
</evidence>
<keyword evidence="6" id="KW-1185">Reference proteome</keyword>
<dbReference type="SMART" id="SM00360">
    <property type="entry name" value="RRM"/>
    <property type="match status" value="3"/>
</dbReference>
<reference evidence="5" key="1">
    <citation type="submission" date="2023-01" db="EMBL/GenBank/DDBJ databases">
        <title>Metagenome sequencing of chrysophaentin producing Chrysophaeum taylorii.</title>
        <authorList>
            <person name="Davison J."/>
            <person name="Bewley C."/>
        </authorList>
    </citation>
    <scope>NUCLEOTIDE SEQUENCE</scope>
    <source>
        <strain evidence="5">NIES-1699</strain>
    </source>
</reference>
<feature type="domain" description="RRM" evidence="4">
    <location>
        <begin position="127"/>
        <end position="207"/>
    </location>
</feature>
<evidence type="ECO:0000259" key="4">
    <source>
        <dbReference type="PROSITE" id="PS50102"/>
    </source>
</evidence>
<dbReference type="GO" id="GO:0005684">
    <property type="term" value="C:U2-type spliceosomal complex"/>
    <property type="evidence" value="ECO:0007669"/>
    <property type="project" value="TreeGrafter"/>
</dbReference>
<keyword evidence="2" id="KW-0175">Coiled coil</keyword>
<evidence type="ECO:0000313" key="6">
    <source>
        <dbReference type="Proteomes" id="UP001230188"/>
    </source>
</evidence>
<proteinExistence type="predicted"/>
<dbReference type="GO" id="GO:0005686">
    <property type="term" value="C:U2 snRNP"/>
    <property type="evidence" value="ECO:0007669"/>
    <property type="project" value="TreeGrafter"/>
</dbReference>
<dbReference type="PANTHER" id="PTHR15608:SF0">
    <property type="entry name" value="HIV TAT-SPECIFIC FACTOR 1"/>
    <property type="match status" value="1"/>
</dbReference>
<evidence type="ECO:0000313" key="5">
    <source>
        <dbReference type="EMBL" id="KAJ8606833.1"/>
    </source>
</evidence>
<dbReference type="PANTHER" id="PTHR15608">
    <property type="entry name" value="SPLICING FACTOR U2AF-ASSOCIATED PROTEIN 2"/>
    <property type="match status" value="1"/>
</dbReference>
<dbReference type="SUPFAM" id="SSF54928">
    <property type="entry name" value="RNA-binding domain, RBD"/>
    <property type="match status" value="2"/>
</dbReference>
<keyword evidence="1" id="KW-0694">RNA-binding</keyword>
<protein>
    <recommendedName>
        <fullName evidence="4">RRM domain-containing protein</fullName>
    </recommendedName>
</protein>
<dbReference type="InterPro" id="IPR012677">
    <property type="entry name" value="Nucleotide-bd_a/b_plait_sf"/>
</dbReference>
<dbReference type="Gene3D" id="3.30.70.330">
    <property type="match status" value="3"/>
</dbReference>
<organism evidence="5 6">
    <name type="scientific">Chrysophaeum taylorii</name>
    <dbReference type="NCBI Taxonomy" id="2483200"/>
    <lineage>
        <taxon>Eukaryota</taxon>
        <taxon>Sar</taxon>
        <taxon>Stramenopiles</taxon>
        <taxon>Ochrophyta</taxon>
        <taxon>Pelagophyceae</taxon>
        <taxon>Pelagomonadales</taxon>
        <taxon>Pelagomonadaceae</taxon>
        <taxon>Chrysophaeum</taxon>
    </lineage>
</organism>
<feature type="coiled-coil region" evidence="2">
    <location>
        <begin position="59"/>
        <end position="86"/>
    </location>
</feature>
<comment type="caution">
    <text evidence="5">The sequence shown here is derived from an EMBL/GenBank/DDBJ whole genome shotgun (WGS) entry which is preliminary data.</text>
</comment>
<dbReference type="InterPro" id="IPR000504">
    <property type="entry name" value="RRM_dom"/>
</dbReference>
<dbReference type="Proteomes" id="UP001230188">
    <property type="component" value="Unassembled WGS sequence"/>
</dbReference>
<evidence type="ECO:0000256" key="2">
    <source>
        <dbReference type="SAM" id="Coils"/>
    </source>
</evidence>
<gene>
    <name evidence="5" type="ORF">CTAYLR_009183</name>
</gene>